<dbReference type="Pfam" id="PF01596">
    <property type="entry name" value="Methyltransf_3"/>
    <property type="match status" value="1"/>
</dbReference>
<keyword evidence="2" id="KW-0808">Transferase</keyword>
<reference evidence="4" key="1">
    <citation type="submission" date="2020-05" db="EMBL/GenBank/DDBJ databases">
        <authorList>
            <person name="Chiriac C."/>
            <person name="Salcher M."/>
            <person name="Ghai R."/>
            <person name="Kavagutti S V."/>
        </authorList>
    </citation>
    <scope>NUCLEOTIDE SEQUENCE</scope>
</reference>
<gene>
    <name evidence="4" type="ORF">UFOPK1506_00086</name>
</gene>
<dbReference type="GO" id="GO:0008171">
    <property type="term" value="F:O-methyltransferase activity"/>
    <property type="evidence" value="ECO:0007669"/>
    <property type="project" value="InterPro"/>
</dbReference>
<sequence>MEISAQRVRLIHGSPYDILQKLTDAGYDMIVVRDYSGDSADLIDQSYRVLRAGGVCVLVHALHGGKVADLAQRDEITVARRELLRNLRADRERWTCSLNGLGDGVFIAVKR</sequence>
<dbReference type="SUPFAM" id="SSF53335">
    <property type="entry name" value="S-adenosyl-L-methionine-dependent methyltransferases"/>
    <property type="match status" value="1"/>
</dbReference>
<keyword evidence="3" id="KW-0949">S-adenosyl-L-methionine</keyword>
<dbReference type="EMBL" id="CAEZSV010000008">
    <property type="protein sequence ID" value="CAB4545627.1"/>
    <property type="molecule type" value="Genomic_DNA"/>
</dbReference>
<dbReference type="Gene3D" id="3.40.50.150">
    <property type="entry name" value="Vaccinia Virus protein VP39"/>
    <property type="match status" value="1"/>
</dbReference>
<protein>
    <submittedName>
        <fullName evidence="4">Unannotated protein</fullName>
    </submittedName>
</protein>
<dbReference type="InterPro" id="IPR029063">
    <property type="entry name" value="SAM-dependent_MTases_sf"/>
</dbReference>
<evidence type="ECO:0000256" key="3">
    <source>
        <dbReference type="ARBA" id="ARBA00022691"/>
    </source>
</evidence>
<evidence type="ECO:0000313" key="4">
    <source>
        <dbReference type="EMBL" id="CAB4545627.1"/>
    </source>
</evidence>
<dbReference type="InterPro" id="IPR002935">
    <property type="entry name" value="SAM_O-MeTrfase"/>
</dbReference>
<dbReference type="GO" id="GO:0032259">
    <property type="term" value="P:methylation"/>
    <property type="evidence" value="ECO:0007669"/>
    <property type="project" value="UniProtKB-KW"/>
</dbReference>
<dbReference type="AlphaFoldDB" id="A0A6J6C3K2"/>
<keyword evidence="1" id="KW-0489">Methyltransferase</keyword>
<accession>A0A6J6C3K2</accession>
<name>A0A6J6C3K2_9ZZZZ</name>
<evidence type="ECO:0000256" key="1">
    <source>
        <dbReference type="ARBA" id="ARBA00022603"/>
    </source>
</evidence>
<evidence type="ECO:0000256" key="2">
    <source>
        <dbReference type="ARBA" id="ARBA00022679"/>
    </source>
</evidence>
<proteinExistence type="predicted"/>
<organism evidence="4">
    <name type="scientific">freshwater metagenome</name>
    <dbReference type="NCBI Taxonomy" id="449393"/>
    <lineage>
        <taxon>unclassified sequences</taxon>
        <taxon>metagenomes</taxon>
        <taxon>ecological metagenomes</taxon>
    </lineage>
</organism>